<organism evidence="2 3">
    <name type="scientific">Caulobacter segnis</name>
    <dbReference type="NCBI Taxonomy" id="88688"/>
    <lineage>
        <taxon>Bacteria</taxon>
        <taxon>Pseudomonadati</taxon>
        <taxon>Pseudomonadota</taxon>
        <taxon>Alphaproteobacteria</taxon>
        <taxon>Caulobacterales</taxon>
        <taxon>Caulobacteraceae</taxon>
        <taxon>Caulobacter</taxon>
    </lineage>
</organism>
<reference evidence="2 3" key="1">
    <citation type="journal article" date="2015" name="Biotechnol. Bioeng.">
        <title>Genome sequence and phenotypic characterization of Caulobacter segnis.</title>
        <authorList>
            <person name="Patel S."/>
            <person name="Fletcher B."/>
            <person name="Scott D.C."/>
            <person name="Ely B."/>
        </authorList>
    </citation>
    <scope>NUCLEOTIDE SEQUENCE [LARGE SCALE GENOMIC DNA]</scope>
    <source>
        <strain evidence="2 3">TK0059</strain>
    </source>
</reference>
<gene>
    <name evidence="2" type="ORF">B7G68_02990</name>
</gene>
<proteinExistence type="predicted"/>
<evidence type="ECO:0000313" key="2">
    <source>
        <dbReference type="EMBL" id="AVQ00916.1"/>
    </source>
</evidence>
<name>A0ABM6TD68_9CAUL</name>
<sequence length="237" mass="26127">MAVLIHDCPHCTTAKVGFAIIGGKPRPYLPNTEVAKPIVSIGLECPNCQKTASATIQYKKNLSGHSVSAIVESLPKAHDSLPNLLWDLLEFWPRVQPPRIPEFLPKSVEKAFVQGETNLALPGCEEPAATMFRRALDLGLKIRFPDLKGDLYKKVDKLASDHEIPLSLAEWAHEVRVIGNDGAHDLDGCNTDDAQAAHDFVDAVLRYLFSLPGMIAARRRIETSEETEDDGAEREPQ</sequence>
<accession>A0ABM6TD68</accession>
<dbReference type="Proteomes" id="UP000240527">
    <property type="component" value="Chromosome"/>
</dbReference>
<protein>
    <submittedName>
        <fullName evidence="2">DUF4145 domain-containing protein</fullName>
    </submittedName>
</protein>
<dbReference type="RefSeq" id="WP_013077766.1">
    <property type="nucleotide sequence ID" value="NZ_CP027850.1"/>
</dbReference>
<feature type="domain" description="DUF4145" evidence="1">
    <location>
        <begin position="128"/>
        <end position="202"/>
    </location>
</feature>
<keyword evidence="3" id="KW-1185">Reference proteome</keyword>
<dbReference type="Pfam" id="PF13643">
    <property type="entry name" value="DUF4145"/>
    <property type="match status" value="1"/>
</dbReference>
<evidence type="ECO:0000313" key="3">
    <source>
        <dbReference type="Proteomes" id="UP000240527"/>
    </source>
</evidence>
<evidence type="ECO:0000259" key="1">
    <source>
        <dbReference type="Pfam" id="PF13643"/>
    </source>
</evidence>
<dbReference type="InterPro" id="IPR025285">
    <property type="entry name" value="DUF4145"/>
</dbReference>
<dbReference type="EMBL" id="CP027850">
    <property type="protein sequence ID" value="AVQ00916.1"/>
    <property type="molecule type" value="Genomic_DNA"/>
</dbReference>